<dbReference type="EMBL" id="JYDS01000149">
    <property type="protein sequence ID" value="KRZ23271.1"/>
    <property type="molecule type" value="Genomic_DNA"/>
</dbReference>
<accession>A0A0V1IL12</accession>
<name>A0A0V1IL12_TRIPS</name>
<keyword evidence="1" id="KW-0472">Membrane</keyword>
<organism evidence="2 3">
    <name type="scientific">Trichinella pseudospiralis</name>
    <name type="common">Parasitic roundworm</name>
    <dbReference type="NCBI Taxonomy" id="6337"/>
    <lineage>
        <taxon>Eukaryota</taxon>
        <taxon>Metazoa</taxon>
        <taxon>Ecdysozoa</taxon>
        <taxon>Nematoda</taxon>
        <taxon>Enoplea</taxon>
        <taxon>Dorylaimia</taxon>
        <taxon>Trichinellida</taxon>
        <taxon>Trichinellidae</taxon>
        <taxon>Trichinella</taxon>
    </lineage>
</organism>
<proteinExistence type="predicted"/>
<dbReference type="AlphaFoldDB" id="A0A0V1IL12"/>
<keyword evidence="1" id="KW-0812">Transmembrane</keyword>
<evidence type="ECO:0000256" key="1">
    <source>
        <dbReference type="SAM" id="Phobius"/>
    </source>
</evidence>
<keyword evidence="3" id="KW-1185">Reference proteome</keyword>
<dbReference type="Proteomes" id="UP000054805">
    <property type="component" value="Unassembled WGS sequence"/>
</dbReference>
<evidence type="ECO:0000313" key="3">
    <source>
        <dbReference type="Proteomes" id="UP000054805"/>
    </source>
</evidence>
<feature type="transmembrane region" description="Helical" evidence="1">
    <location>
        <begin position="12"/>
        <end position="33"/>
    </location>
</feature>
<keyword evidence="1" id="KW-1133">Transmembrane helix</keyword>
<sequence>MYQSNQVKCFVLIWMIVGSFICLVDFCIVLQQFQNSAIVFDVINHSEFSCNSVKGSEGIVHHMKVIVDISYDEINGFLMAIQFVLFGSILLTLCCGISHIKKVFQGSWSLCDIFDVLLITASHFLSLFTVRMSKIFVSCATDQNYDLLIAAAFGSTVLSFGNAMLLFFQLNKTPTVSRADHRLKFNIL</sequence>
<feature type="transmembrane region" description="Helical" evidence="1">
    <location>
        <begin position="77"/>
        <end position="97"/>
    </location>
</feature>
<protein>
    <submittedName>
        <fullName evidence="2">Uncharacterized protein</fullName>
    </submittedName>
</protein>
<reference evidence="2 3" key="1">
    <citation type="submission" date="2015-01" db="EMBL/GenBank/DDBJ databases">
        <title>Evolution of Trichinella species and genotypes.</title>
        <authorList>
            <person name="Korhonen P.K."/>
            <person name="Edoardo P."/>
            <person name="Giuseppe L.R."/>
            <person name="Gasser R.B."/>
        </authorList>
    </citation>
    <scope>NUCLEOTIDE SEQUENCE [LARGE SCALE GENOMIC DNA]</scope>
    <source>
        <strain evidence="2">ISS588</strain>
    </source>
</reference>
<feature type="transmembrane region" description="Helical" evidence="1">
    <location>
        <begin position="148"/>
        <end position="168"/>
    </location>
</feature>
<feature type="transmembrane region" description="Helical" evidence="1">
    <location>
        <begin position="109"/>
        <end position="128"/>
    </location>
</feature>
<comment type="caution">
    <text evidence="2">The sequence shown here is derived from an EMBL/GenBank/DDBJ whole genome shotgun (WGS) entry which is preliminary data.</text>
</comment>
<evidence type="ECO:0000313" key="2">
    <source>
        <dbReference type="EMBL" id="KRZ23271.1"/>
    </source>
</evidence>
<gene>
    <name evidence="2" type="ORF">T4B_4611</name>
</gene>